<keyword evidence="15" id="KW-1185">Reference proteome</keyword>
<keyword evidence="8 13" id="KW-1133">Transmembrane helix</keyword>
<dbReference type="PANTHER" id="PTHR12939:SF10">
    <property type="entry name" value="EG:4F1.1 PROTEIN"/>
    <property type="match status" value="1"/>
</dbReference>
<dbReference type="Proteomes" id="UP001233172">
    <property type="component" value="Unassembled WGS sequence"/>
</dbReference>
<proteinExistence type="inferred from homology"/>
<keyword evidence="11" id="KW-0325">Glycoprotein</keyword>
<evidence type="ECO:0000256" key="3">
    <source>
        <dbReference type="ARBA" id="ARBA00007574"/>
    </source>
</evidence>
<evidence type="ECO:0000256" key="6">
    <source>
        <dbReference type="ARBA" id="ARBA00022692"/>
    </source>
</evidence>
<organism evidence="14 15">
    <name type="scientific">Biomphalaria pfeifferi</name>
    <name type="common">Bloodfluke planorb</name>
    <name type="synonym">Freshwater snail</name>
    <dbReference type="NCBI Taxonomy" id="112525"/>
    <lineage>
        <taxon>Eukaryota</taxon>
        <taxon>Metazoa</taxon>
        <taxon>Spiralia</taxon>
        <taxon>Lophotrochozoa</taxon>
        <taxon>Mollusca</taxon>
        <taxon>Gastropoda</taxon>
        <taxon>Heterobranchia</taxon>
        <taxon>Euthyneura</taxon>
        <taxon>Panpulmonata</taxon>
        <taxon>Hygrophila</taxon>
        <taxon>Lymnaeoidea</taxon>
        <taxon>Planorbidae</taxon>
        <taxon>Biomphalaria</taxon>
    </lineage>
</organism>
<dbReference type="GO" id="GO:0005856">
    <property type="term" value="C:cytoskeleton"/>
    <property type="evidence" value="ECO:0007669"/>
    <property type="project" value="UniProtKB-SubCell"/>
</dbReference>
<evidence type="ECO:0000313" key="14">
    <source>
        <dbReference type="EMBL" id="KAK0062165.1"/>
    </source>
</evidence>
<dbReference type="GO" id="GO:0042383">
    <property type="term" value="C:sarcolemma"/>
    <property type="evidence" value="ECO:0007669"/>
    <property type="project" value="UniProtKB-SubCell"/>
</dbReference>
<evidence type="ECO:0000256" key="1">
    <source>
        <dbReference type="ARBA" id="ARBA00004245"/>
    </source>
</evidence>
<evidence type="ECO:0000256" key="5">
    <source>
        <dbReference type="ARBA" id="ARBA00022490"/>
    </source>
</evidence>
<evidence type="ECO:0000256" key="4">
    <source>
        <dbReference type="ARBA" id="ARBA00022475"/>
    </source>
</evidence>
<reference evidence="14" key="1">
    <citation type="journal article" date="2023" name="PLoS Negl. Trop. Dis.">
        <title>A genome sequence for Biomphalaria pfeifferi, the major vector snail for the human-infecting parasite Schistosoma mansoni.</title>
        <authorList>
            <person name="Bu L."/>
            <person name="Lu L."/>
            <person name="Laidemitt M.R."/>
            <person name="Zhang S.M."/>
            <person name="Mutuku M."/>
            <person name="Mkoji G."/>
            <person name="Steinauer M."/>
            <person name="Loker E.S."/>
        </authorList>
    </citation>
    <scope>NUCLEOTIDE SEQUENCE</scope>
    <source>
        <strain evidence="14">KasaAsao</strain>
    </source>
</reference>
<dbReference type="Pfam" id="PF04790">
    <property type="entry name" value="Sarcoglycan_1"/>
    <property type="match status" value="1"/>
</dbReference>
<reference evidence="14" key="2">
    <citation type="submission" date="2023-04" db="EMBL/GenBank/DDBJ databases">
        <authorList>
            <person name="Bu L."/>
            <person name="Lu L."/>
            <person name="Laidemitt M.R."/>
            <person name="Zhang S.M."/>
            <person name="Mutuku M."/>
            <person name="Mkoji G."/>
            <person name="Steinauer M."/>
            <person name="Loker E.S."/>
        </authorList>
    </citation>
    <scope>NUCLEOTIDE SEQUENCE</scope>
    <source>
        <strain evidence="14">KasaAsao</strain>
        <tissue evidence="14">Whole Snail</tissue>
    </source>
</reference>
<evidence type="ECO:0000256" key="8">
    <source>
        <dbReference type="ARBA" id="ARBA00022989"/>
    </source>
</evidence>
<protein>
    <submittedName>
        <fullName evidence="14">Zeta-sarcoglycan</fullName>
    </submittedName>
</protein>
<dbReference type="PANTHER" id="PTHR12939">
    <property type="entry name" value="SARCOGLYCAN"/>
    <property type="match status" value="1"/>
</dbReference>
<accession>A0AAD8FF69</accession>
<keyword evidence="4" id="KW-1003">Cell membrane</keyword>
<evidence type="ECO:0000256" key="13">
    <source>
        <dbReference type="SAM" id="Phobius"/>
    </source>
</evidence>
<dbReference type="InterPro" id="IPR039972">
    <property type="entry name" value="Sarcoglycan_gamma/delta/zeta"/>
</dbReference>
<dbReference type="EMBL" id="JASAOG010000026">
    <property type="protein sequence ID" value="KAK0062165.1"/>
    <property type="molecule type" value="Genomic_DNA"/>
</dbReference>
<keyword evidence="10" id="KW-1015">Disulfide bond</keyword>
<evidence type="ECO:0000313" key="15">
    <source>
        <dbReference type="Proteomes" id="UP001233172"/>
    </source>
</evidence>
<gene>
    <name evidence="14" type="ORF">Bpfe_008266</name>
</gene>
<dbReference type="GO" id="GO:0016012">
    <property type="term" value="C:sarcoglycan complex"/>
    <property type="evidence" value="ECO:0007669"/>
    <property type="project" value="InterPro"/>
</dbReference>
<evidence type="ECO:0000256" key="9">
    <source>
        <dbReference type="ARBA" id="ARBA00023136"/>
    </source>
</evidence>
<comment type="subcellular location">
    <subcellularLocation>
        <location evidence="2">Cell membrane</location>
        <location evidence="2">Sarcolemma</location>
        <topology evidence="2">Single-pass type II membrane protein</topology>
    </subcellularLocation>
    <subcellularLocation>
        <location evidence="1">Cytoplasm</location>
        <location evidence="1">Cytoskeleton</location>
    </subcellularLocation>
</comment>
<evidence type="ECO:0000256" key="11">
    <source>
        <dbReference type="ARBA" id="ARBA00023180"/>
    </source>
</evidence>
<evidence type="ECO:0000256" key="12">
    <source>
        <dbReference type="ARBA" id="ARBA00023212"/>
    </source>
</evidence>
<comment type="caution">
    <text evidence="14">The sequence shown here is derived from an EMBL/GenBank/DDBJ whole genome shotgun (WGS) entry which is preliminary data.</text>
</comment>
<keyword evidence="5" id="KW-0963">Cytoplasm</keyword>
<evidence type="ECO:0000256" key="2">
    <source>
        <dbReference type="ARBA" id="ARBA00004274"/>
    </source>
</evidence>
<feature type="transmembrane region" description="Helical" evidence="13">
    <location>
        <begin position="33"/>
        <end position="55"/>
    </location>
</feature>
<dbReference type="AlphaFoldDB" id="A0AAD8FF69"/>
<name>A0AAD8FF69_BIOPF</name>
<keyword evidence="6 13" id="KW-0812">Transmembrane</keyword>
<keyword evidence="7" id="KW-0735">Signal-anchor</keyword>
<keyword evidence="9 13" id="KW-0472">Membrane</keyword>
<dbReference type="InterPro" id="IPR006875">
    <property type="entry name" value="Sarcoglycan"/>
</dbReference>
<comment type="similarity">
    <text evidence="3">Belongs to the sarcoglycan beta/delta/gamma/zeta family.</text>
</comment>
<evidence type="ECO:0000256" key="10">
    <source>
        <dbReference type="ARBA" id="ARBA00023157"/>
    </source>
</evidence>
<sequence>MNHEDANGGLDLNSPPPPPPQPVGIYGWRKRCLYAFVLALMIVVIMNLALTVWILRILRFSLDGMGHLKIKPSGIQVKAEAEFLKTVYVDELKSEGSPLFLESTKSVHLLTTDRSRTIRSRLVLDQENITASCDTFRVVDSNGTVNLLLSSQKVILGNGDATVPGDIKFNGAVFTPTIQSPLNSSLEISSENSKVHITAIGGVSLSSTLANVTLQTDDNIYIQSGALHLIGNELYLLGIPTVDATTSLPVKPTTAPPTVYQLCVCENGKAFLGNASGNCRASSEICSDSTKP</sequence>
<keyword evidence="12" id="KW-0206">Cytoskeleton</keyword>
<evidence type="ECO:0000256" key="7">
    <source>
        <dbReference type="ARBA" id="ARBA00022968"/>
    </source>
</evidence>